<dbReference type="Proteomes" id="UP000620124">
    <property type="component" value="Unassembled WGS sequence"/>
</dbReference>
<evidence type="ECO:0000313" key="1">
    <source>
        <dbReference type="EMBL" id="KAF7356593.1"/>
    </source>
</evidence>
<dbReference type="InterPro" id="IPR017853">
    <property type="entry name" value="GH"/>
</dbReference>
<dbReference type="AlphaFoldDB" id="A0A8H7D2R0"/>
<accession>A0A8H7D2R0</accession>
<gene>
    <name evidence="1" type="ORF">MVEN_00993300</name>
</gene>
<organism evidence="1 2">
    <name type="scientific">Mycena venus</name>
    <dbReference type="NCBI Taxonomy" id="2733690"/>
    <lineage>
        <taxon>Eukaryota</taxon>
        <taxon>Fungi</taxon>
        <taxon>Dikarya</taxon>
        <taxon>Basidiomycota</taxon>
        <taxon>Agaricomycotina</taxon>
        <taxon>Agaricomycetes</taxon>
        <taxon>Agaricomycetidae</taxon>
        <taxon>Agaricales</taxon>
        <taxon>Marasmiineae</taxon>
        <taxon>Mycenaceae</taxon>
        <taxon>Mycena</taxon>
    </lineage>
</organism>
<keyword evidence="1" id="KW-0378">Hydrolase</keyword>
<name>A0A8H7D2R0_9AGAR</name>
<dbReference type="SUPFAM" id="SSF51445">
    <property type="entry name" value="(Trans)glycosidases"/>
    <property type="match status" value="1"/>
</dbReference>
<dbReference type="OrthoDB" id="3012298at2759"/>
<comment type="caution">
    <text evidence="1">The sequence shown here is derived from an EMBL/GenBank/DDBJ whole genome shotgun (WGS) entry which is preliminary data.</text>
</comment>
<reference evidence="1" key="1">
    <citation type="submission" date="2020-05" db="EMBL/GenBank/DDBJ databases">
        <title>Mycena genomes resolve the evolution of fungal bioluminescence.</title>
        <authorList>
            <person name="Tsai I.J."/>
        </authorList>
    </citation>
    <scope>NUCLEOTIDE SEQUENCE</scope>
    <source>
        <strain evidence="1">CCC161011</strain>
    </source>
</reference>
<proteinExistence type="predicted"/>
<protein>
    <submittedName>
        <fullName evidence="1">Glycoside hydrolase family 18 protein</fullName>
    </submittedName>
</protein>
<dbReference type="Gene3D" id="3.20.20.80">
    <property type="entry name" value="Glycosidases"/>
    <property type="match status" value="1"/>
</dbReference>
<keyword evidence="2" id="KW-1185">Reference proteome</keyword>
<sequence length="150" mass="16521">MDIVQRLGSTIKARYAAAGIKLLVSAFGSSDVSTSSGVNPNVMATTMANWVVQFDLTGIDVDYEMERRRRGSSALQLNFAPSFLKASISSLMLVRILYLCDNILGTERCPSAVTPWFSRINGEVGGYLKVHQSVGNLIDWFKVQFYDQGT</sequence>
<dbReference type="EMBL" id="JACAZI010000007">
    <property type="protein sequence ID" value="KAF7356593.1"/>
    <property type="molecule type" value="Genomic_DNA"/>
</dbReference>
<evidence type="ECO:0000313" key="2">
    <source>
        <dbReference type="Proteomes" id="UP000620124"/>
    </source>
</evidence>
<dbReference type="GO" id="GO:0016787">
    <property type="term" value="F:hydrolase activity"/>
    <property type="evidence" value="ECO:0007669"/>
    <property type="project" value="UniProtKB-KW"/>
</dbReference>